<feature type="transmembrane region" description="Helical" evidence="1">
    <location>
        <begin position="74"/>
        <end position="96"/>
    </location>
</feature>
<dbReference type="Proteomes" id="UP001303946">
    <property type="component" value="Chromosome"/>
</dbReference>
<feature type="transmembrane region" description="Helical" evidence="1">
    <location>
        <begin position="41"/>
        <end position="62"/>
    </location>
</feature>
<dbReference type="RefSeq" id="WP_316698812.1">
    <property type="nucleotide sequence ID" value="NZ_CP136336.1"/>
</dbReference>
<name>A0ABZ0CN23_9BURK</name>
<evidence type="ECO:0000256" key="1">
    <source>
        <dbReference type="SAM" id="Phobius"/>
    </source>
</evidence>
<protein>
    <recommendedName>
        <fullName evidence="4">Integral membrane protein</fullName>
    </recommendedName>
</protein>
<organism evidence="2 3">
    <name type="scientific">Piscinibacter gummiphilus</name>
    <dbReference type="NCBI Taxonomy" id="946333"/>
    <lineage>
        <taxon>Bacteria</taxon>
        <taxon>Pseudomonadati</taxon>
        <taxon>Pseudomonadota</taxon>
        <taxon>Betaproteobacteria</taxon>
        <taxon>Burkholderiales</taxon>
        <taxon>Sphaerotilaceae</taxon>
        <taxon>Piscinibacter</taxon>
    </lineage>
</organism>
<reference evidence="2 3" key="1">
    <citation type="submission" date="2023-10" db="EMBL/GenBank/DDBJ databases">
        <title>Bacteria for the degradation of biodegradable plastic PBAT(Polybutylene adipate terephthalate).</title>
        <authorList>
            <person name="Weon H.-Y."/>
            <person name="Yeon J."/>
        </authorList>
    </citation>
    <scope>NUCLEOTIDE SEQUENCE [LARGE SCALE GENOMIC DNA]</scope>
    <source>
        <strain evidence="2 3">SBD 7-3</strain>
    </source>
</reference>
<evidence type="ECO:0000313" key="2">
    <source>
        <dbReference type="EMBL" id="WOB06391.1"/>
    </source>
</evidence>
<keyword evidence="1" id="KW-0472">Membrane</keyword>
<sequence length="137" mass="14612">MTHLHVTPFLRKVLQADAAVTAVAALAMLLGGSALQTLLQLPAWLLLGGGAALVAYVVFVAWLSRRDSVPRALVWALVAINVGWAFDCALLAFASWLQPSAWGYAFLGVHIVTVLVFAELQYVALQRGRASGAYAHA</sequence>
<keyword evidence="3" id="KW-1185">Reference proteome</keyword>
<gene>
    <name evidence="2" type="ORF">RXV79_15830</name>
</gene>
<feature type="transmembrane region" description="Helical" evidence="1">
    <location>
        <begin position="12"/>
        <end position="35"/>
    </location>
</feature>
<keyword evidence="1" id="KW-1133">Transmembrane helix</keyword>
<accession>A0ABZ0CN23</accession>
<evidence type="ECO:0008006" key="4">
    <source>
        <dbReference type="Google" id="ProtNLM"/>
    </source>
</evidence>
<feature type="transmembrane region" description="Helical" evidence="1">
    <location>
        <begin position="102"/>
        <end position="125"/>
    </location>
</feature>
<evidence type="ECO:0000313" key="3">
    <source>
        <dbReference type="Proteomes" id="UP001303946"/>
    </source>
</evidence>
<dbReference type="EMBL" id="CP136336">
    <property type="protein sequence ID" value="WOB06391.1"/>
    <property type="molecule type" value="Genomic_DNA"/>
</dbReference>
<proteinExistence type="predicted"/>
<keyword evidence="1" id="KW-0812">Transmembrane</keyword>